<dbReference type="InterPro" id="IPR013083">
    <property type="entry name" value="Znf_RING/FYVE/PHD"/>
</dbReference>
<dbReference type="Gene3D" id="3.30.40.10">
    <property type="entry name" value="Zinc/RING finger domain, C3HC4 (zinc finger)"/>
    <property type="match status" value="1"/>
</dbReference>
<evidence type="ECO:0000256" key="12">
    <source>
        <dbReference type="ARBA" id="ARBA00023136"/>
    </source>
</evidence>
<gene>
    <name evidence="18" type="ORF">LIER_08206</name>
</gene>
<dbReference type="InterPro" id="IPR044600">
    <property type="entry name" value="ATL1/ATL16-like"/>
</dbReference>
<keyword evidence="11 16" id="KW-1133">Transmembrane helix</keyword>
<dbReference type="PROSITE" id="PS50089">
    <property type="entry name" value="ZF_RING_2"/>
    <property type="match status" value="1"/>
</dbReference>
<evidence type="ECO:0000256" key="16">
    <source>
        <dbReference type="SAM" id="Phobius"/>
    </source>
</evidence>
<dbReference type="Pfam" id="PF13639">
    <property type="entry name" value="zf-RING_2"/>
    <property type="match status" value="1"/>
</dbReference>
<feature type="domain" description="RING-type" evidence="17">
    <location>
        <begin position="104"/>
        <end position="146"/>
    </location>
</feature>
<evidence type="ECO:0000313" key="18">
    <source>
        <dbReference type="EMBL" id="GAA0148890.1"/>
    </source>
</evidence>
<dbReference type="GO" id="GO:0016020">
    <property type="term" value="C:membrane"/>
    <property type="evidence" value="ECO:0007669"/>
    <property type="project" value="UniProtKB-SubCell"/>
</dbReference>
<feature type="transmembrane region" description="Helical" evidence="16">
    <location>
        <begin position="15"/>
        <end position="43"/>
    </location>
</feature>
<dbReference type="GO" id="GO:0061630">
    <property type="term" value="F:ubiquitin protein ligase activity"/>
    <property type="evidence" value="ECO:0007669"/>
    <property type="project" value="UniProtKB-EC"/>
</dbReference>
<dbReference type="EC" id="2.3.2.27" evidence="4"/>
<evidence type="ECO:0000256" key="9">
    <source>
        <dbReference type="ARBA" id="ARBA00022786"/>
    </source>
</evidence>
<feature type="region of interest" description="Disordered" evidence="15">
    <location>
        <begin position="50"/>
        <end position="94"/>
    </location>
</feature>
<evidence type="ECO:0000256" key="15">
    <source>
        <dbReference type="SAM" id="MobiDB-lite"/>
    </source>
</evidence>
<name>A0AAV3PBU3_LITER</name>
<dbReference type="SUPFAM" id="SSF57850">
    <property type="entry name" value="RING/U-box"/>
    <property type="match status" value="1"/>
</dbReference>
<comment type="catalytic activity">
    <reaction evidence="1">
        <text>S-ubiquitinyl-[E2 ubiquitin-conjugating enzyme]-L-cysteine + [acceptor protein]-L-lysine = [E2 ubiquitin-conjugating enzyme]-L-cysteine + N(6)-ubiquitinyl-[acceptor protein]-L-lysine.</text>
        <dbReference type="EC" id="2.3.2.27"/>
    </reaction>
</comment>
<dbReference type="Proteomes" id="UP001454036">
    <property type="component" value="Unassembled WGS sequence"/>
</dbReference>
<comment type="pathway">
    <text evidence="3">Protein modification; protein ubiquitination.</text>
</comment>
<comment type="subcellular location">
    <subcellularLocation>
        <location evidence="2">Membrane</location>
        <topology evidence="2">Single-pass membrane protein</topology>
    </subcellularLocation>
</comment>
<comment type="caution">
    <text evidence="18">The sequence shown here is derived from an EMBL/GenBank/DDBJ whole genome shotgun (WGS) entry which is preliminary data.</text>
</comment>
<keyword evidence="9" id="KW-0833">Ubl conjugation pathway</keyword>
<accession>A0AAV3PBU3</accession>
<proteinExistence type="inferred from homology"/>
<evidence type="ECO:0000256" key="3">
    <source>
        <dbReference type="ARBA" id="ARBA00004906"/>
    </source>
</evidence>
<evidence type="ECO:0000256" key="1">
    <source>
        <dbReference type="ARBA" id="ARBA00000900"/>
    </source>
</evidence>
<evidence type="ECO:0000259" key="17">
    <source>
        <dbReference type="PROSITE" id="PS50089"/>
    </source>
</evidence>
<sequence>MDVVEHQDKNQQIEVSYLVVGILGIIAGVMLVASLFHCMMLCLRNNGSQTTSRRRRFPSSQRQAHQPLTSSNNKSRTGQPPSIMTTSSTNANSDNKEEKLVEVCAVCLGEFEEGEVMRILPQCGHIYHVPCIDKWLASHSKCPLCRVNTVL</sequence>
<evidence type="ECO:0000256" key="6">
    <source>
        <dbReference type="ARBA" id="ARBA00022692"/>
    </source>
</evidence>
<evidence type="ECO:0000256" key="14">
    <source>
        <dbReference type="PROSITE-ProRule" id="PRU00175"/>
    </source>
</evidence>
<keyword evidence="6 16" id="KW-0812">Transmembrane</keyword>
<dbReference type="AlphaFoldDB" id="A0AAV3PBU3"/>
<evidence type="ECO:0000256" key="7">
    <source>
        <dbReference type="ARBA" id="ARBA00022723"/>
    </source>
</evidence>
<evidence type="ECO:0000256" key="2">
    <source>
        <dbReference type="ARBA" id="ARBA00004167"/>
    </source>
</evidence>
<evidence type="ECO:0000256" key="10">
    <source>
        <dbReference type="ARBA" id="ARBA00022833"/>
    </source>
</evidence>
<evidence type="ECO:0000313" key="19">
    <source>
        <dbReference type="Proteomes" id="UP001454036"/>
    </source>
</evidence>
<feature type="compositionally biased region" description="Polar residues" evidence="15">
    <location>
        <begin position="64"/>
        <end position="93"/>
    </location>
</feature>
<keyword evidence="12 16" id="KW-0472">Membrane</keyword>
<dbReference type="GO" id="GO:0016567">
    <property type="term" value="P:protein ubiquitination"/>
    <property type="evidence" value="ECO:0007669"/>
    <property type="project" value="InterPro"/>
</dbReference>
<evidence type="ECO:0000256" key="11">
    <source>
        <dbReference type="ARBA" id="ARBA00022989"/>
    </source>
</evidence>
<evidence type="ECO:0000256" key="13">
    <source>
        <dbReference type="ARBA" id="ARBA00024209"/>
    </source>
</evidence>
<protein>
    <recommendedName>
        <fullName evidence="4">RING-type E3 ubiquitin transferase</fullName>
        <ecNumber evidence="4">2.3.2.27</ecNumber>
    </recommendedName>
</protein>
<dbReference type="PANTHER" id="PTHR46913">
    <property type="entry name" value="RING-H2 FINGER PROTEIN ATL16"/>
    <property type="match status" value="1"/>
</dbReference>
<dbReference type="SMART" id="SM00184">
    <property type="entry name" value="RING"/>
    <property type="match status" value="1"/>
</dbReference>
<dbReference type="InterPro" id="IPR001841">
    <property type="entry name" value="Znf_RING"/>
</dbReference>
<dbReference type="PANTHER" id="PTHR46913:SF1">
    <property type="entry name" value="RING-H2 FINGER PROTEIN ATL16"/>
    <property type="match status" value="1"/>
</dbReference>
<evidence type="ECO:0000256" key="5">
    <source>
        <dbReference type="ARBA" id="ARBA00022679"/>
    </source>
</evidence>
<keyword evidence="19" id="KW-1185">Reference proteome</keyword>
<comment type="similarity">
    <text evidence="13">Belongs to the RING-type zinc finger family. ATL subfamily.</text>
</comment>
<keyword evidence="10" id="KW-0862">Zinc</keyword>
<keyword evidence="8 14" id="KW-0863">Zinc-finger</keyword>
<dbReference type="GO" id="GO:0008270">
    <property type="term" value="F:zinc ion binding"/>
    <property type="evidence" value="ECO:0007669"/>
    <property type="project" value="UniProtKB-KW"/>
</dbReference>
<keyword evidence="7" id="KW-0479">Metal-binding</keyword>
<evidence type="ECO:0000256" key="8">
    <source>
        <dbReference type="ARBA" id="ARBA00022771"/>
    </source>
</evidence>
<organism evidence="18 19">
    <name type="scientific">Lithospermum erythrorhizon</name>
    <name type="common">Purple gromwell</name>
    <name type="synonym">Lithospermum officinale var. erythrorhizon</name>
    <dbReference type="NCBI Taxonomy" id="34254"/>
    <lineage>
        <taxon>Eukaryota</taxon>
        <taxon>Viridiplantae</taxon>
        <taxon>Streptophyta</taxon>
        <taxon>Embryophyta</taxon>
        <taxon>Tracheophyta</taxon>
        <taxon>Spermatophyta</taxon>
        <taxon>Magnoliopsida</taxon>
        <taxon>eudicotyledons</taxon>
        <taxon>Gunneridae</taxon>
        <taxon>Pentapetalae</taxon>
        <taxon>asterids</taxon>
        <taxon>lamiids</taxon>
        <taxon>Boraginales</taxon>
        <taxon>Boraginaceae</taxon>
        <taxon>Boraginoideae</taxon>
        <taxon>Lithospermeae</taxon>
        <taxon>Lithospermum</taxon>
    </lineage>
</organism>
<keyword evidence="5" id="KW-0808">Transferase</keyword>
<dbReference type="EMBL" id="BAABME010001316">
    <property type="protein sequence ID" value="GAA0148890.1"/>
    <property type="molecule type" value="Genomic_DNA"/>
</dbReference>
<evidence type="ECO:0000256" key="4">
    <source>
        <dbReference type="ARBA" id="ARBA00012483"/>
    </source>
</evidence>
<reference evidence="18 19" key="1">
    <citation type="submission" date="2024-01" db="EMBL/GenBank/DDBJ databases">
        <title>The complete chloroplast genome sequence of Lithospermum erythrorhizon: insights into the phylogenetic relationship among Boraginaceae species and the maternal lineages of purple gromwells.</title>
        <authorList>
            <person name="Okada T."/>
            <person name="Watanabe K."/>
        </authorList>
    </citation>
    <scope>NUCLEOTIDE SEQUENCE [LARGE SCALE GENOMIC DNA]</scope>
</reference>
<dbReference type="CDD" id="cd16461">
    <property type="entry name" value="RING-H2_EL5-like"/>
    <property type="match status" value="1"/>
</dbReference>